<comment type="caution">
    <text evidence="2">The sequence shown here is derived from an EMBL/GenBank/DDBJ whole genome shotgun (WGS) entry which is preliminary data.</text>
</comment>
<dbReference type="InterPro" id="IPR057279">
    <property type="entry name" value="MGAT4"/>
</dbReference>
<dbReference type="PANTHER" id="PTHR12062">
    <property type="entry name" value="N-ACETYLGLUCOSAMINYLTRANSFERASE VI"/>
    <property type="match status" value="1"/>
</dbReference>
<dbReference type="GO" id="GO:0005793">
    <property type="term" value="C:endoplasmic reticulum-Golgi intermediate compartment"/>
    <property type="evidence" value="ECO:0007669"/>
    <property type="project" value="TreeGrafter"/>
</dbReference>
<dbReference type="PANTHER" id="PTHR12062:SF1">
    <property type="entry name" value="ALPHA-1,3-MANNOSYL-GLYCOPROTEIN 4-BETA-N-ACETYLGLUCOSAMINYLTRANSFERASE B"/>
    <property type="match status" value="1"/>
</dbReference>
<reference evidence="2" key="1">
    <citation type="submission" date="2022-07" db="EMBL/GenBank/DDBJ databases">
        <title>Chromosome-level genome of Muraenolepis orangiensis.</title>
        <authorList>
            <person name="Kim J."/>
        </authorList>
    </citation>
    <scope>NUCLEOTIDE SEQUENCE</scope>
    <source>
        <strain evidence="2">KU_S4_2022</strain>
        <tissue evidence="2">Muscle</tissue>
    </source>
</reference>
<dbReference type="GO" id="GO:0005795">
    <property type="term" value="C:Golgi stack"/>
    <property type="evidence" value="ECO:0007669"/>
    <property type="project" value="TreeGrafter"/>
</dbReference>
<feature type="domain" description="MGAT4 conserved region" evidence="1">
    <location>
        <begin position="104"/>
        <end position="155"/>
    </location>
</feature>
<dbReference type="Proteomes" id="UP001148018">
    <property type="component" value="Unassembled WGS sequence"/>
</dbReference>
<name>A0A9Q0EBG5_9TELE</name>
<proteinExistence type="predicted"/>
<dbReference type="OrthoDB" id="2016523at2759"/>
<organism evidence="2 3">
    <name type="scientific">Muraenolepis orangiensis</name>
    <name type="common">Patagonian moray cod</name>
    <dbReference type="NCBI Taxonomy" id="630683"/>
    <lineage>
        <taxon>Eukaryota</taxon>
        <taxon>Metazoa</taxon>
        <taxon>Chordata</taxon>
        <taxon>Craniata</taxon>
        <taxon>Vertebrata</taxon>
        <taxon>Euteleostomi</taxon>
        <taxon>Actinopterygii</taxon>
        <taxon>Neopterygii</taxon>
        <taxon>Teleostei</taxon>
        <taxon>Neoteleostei</taxon>
        <taxon>Acanthomorphata</taxon>
        <taxon>Zeiogadaria</taxon>
        <taxon>Gadariae</taxon>
        <taxon>Gadiformes</taxon>
        <taxon>Muraenolepidoidei</taxon>
        <taxon>Muraenolepididae</taxon>
        <taxon>Muraenolepis</taxon>
    </lineage>
</organism>
<sequence length="157" mass="18136">MRRRHQGDVVDIYQREFLALRERLQSAEQENLQRSKELNLVLDEIKRAIAEKQALRDINRTWASLSEESRLRLWNVSNSKNVLQLPSIFHHLPHLLANEGSLQPAIHREVHSYLTDTLTSLMSELSAAEKDDCVIVVLIAESDQQYAISVAENLKRL</sequence>
<gene>
    <name evidence="2" type="ORF">NHX12_030524</name>
</gene>
<dbReference type="InterPro" id="IPR006759">
    <property type="entry name" value="Glyco_transf_54"/>
</dbReference>
<evidence type="ECO:0000259" key="1">
    <source>
        <dbReference type="Pfam" id="PF04666"/>
    </source>
</evidence>
<protein>
    <recommendedName>
        <fullName evidence="1">MGAT4 conserved region domain-containing protein</fullName>
    </recommendedName>
</protein>
<dbReference type="Pfam" id="PF04666">
    <property type="entry name" value="MGAT4_cons"/>
    <property type="match status" value="1"/>
</dbReference>
<dbReference type="GO" id="GO:0005783">
    <property type="term" value="C:endoplasmic reticulum"/>
    <property type="evidence" value="ECO:0007669"/>
    <property type="project" value="TreeGrafter"/>
</dbReference>
<evidence type="ECO:0000313" key="2">
    <source>
        <dbReference type="EMBL" id="KAJ3602776.1"/>
    </source>
</evidence>
<dbReference type="EMBL" id="JANIIK010000046">
    <property type="protein sequence ID" value="KAJ3602776.1"/>
    <property type="molecule type" value="Genomic_DNA"/>
</dbReference>
<keyword evidence="3" id="KW-1185">Reference proteome</keyword>
<dbReference type="AlphaFoldDB" id="A0A9Q0EBG5"/>
<accession>A0A9Q0EBG5</accession>
<dbReference type="GO" id="GO:0008375">
    <property type="term" value="F:acetylglucosaminyltransferase activity"/>
    <property type="evidence" value="ECO:0007669"/>
    <property type="project" value="TreeGrafter"/>
</dbReference>
<dbReference type="GO" id="GO:0006487">
    <property type="term" value="P:protein N-linked glycosylation"/>
    <property type="evidence" value="ECO:0007669"/>
    <property type="project" value="TreeGrafter"/>
</dbReference>
<evidence type="ECO:0000313" key="3">
    <source>
        <dbReference type="Proteomes" id="UP001148018"/>
    </source>
</evidence>